<dbReference type="NCBIfam" id="NF041712">
    <property type="entry name" value="techglyph_taseTarF"/>
    <property type="match status" value="1"/>
</dbReference>
<dbReference type="GO" id="GO:0005886">
    <property type="term" value="C:plasma membrane"/>
    <property type="evidence" value="ECO:0007669"/>
    <property type="project" value="UniProtKB-SubCell"/>
</dbReference>
<dbReference type="KEGG" id="sauj:SAI2T2_1001950"/>
<dbReference type="GO" id="GO:0019350">
    <property type="term" value="P:teichoic acid biosynthetic process"/>
    <property type="evidence" value="ECO:0007669"/>
    <property type="project" value="UniProtKB-KW"/>
</dbReference>
<comment type="subcellular location">
    <subcellularLocation>
        <location evidence="1">Cell membrane</location>
        <topology evidence="1">Peripheral membrane protein</topology>
    </subcellularLocation>
</comment>
<dbReference type="PANTHER" id="PTHR37316:SF3">
    <property type="entry name" value="TEICHOIC ACID GLYCEROL-PHOSPHATE TRANSFERASE"/>
    <property type="match status" value="1"/>
</dbReference>
<dbReference type="InterPro" id="IPR051612">
    <property type="entry name" value="Teichoic_Acid_Biosynth"/>
</dbReference>
<dbReference type="InterPro" id="IPR049700">
    <property type="entry name" value="TarF"/>
</dbReference>
<proteinExistence type="inferred from homology"/>
<name>A0A7U7IDT6_STAAU</name>
<dbReference type="PANTHER" id="PTHR37316">
    <property type="entry name" value="TEICHOIC ACID GLYCEROL-PHOSPHATE PRIMASE"/>
    <property type="match status" value="1"/>
</dbReference>
<dbReference type="KEGG" id="sauk:SAI3T3_1001950"/>
<dbReference type="Gene3D" id="3.40.50.12580">
    <property type="match status" value="1"/>
</dbReference>
<sequence>MVTMSLLIHINIITKTRRRYDMIKNTIKKLIEHSIYTTFKLLSKLPNKNLIYFESFHGKQYSDNPKALYEYLTEHSDAQLIWGVKKGYEHIFQQYNVPYVTKFSMKWFLAMPRAKAWMINTRTPDWLYKSPRTTYLQTWHGTPLKKIGLDISNVKMLGTNTQNYQDGFKKESQRWDYLVSPNPYSTSIFQHAFHVSRDKILETGYPRNDKLSHKRNDTEYINGIKTRLNIPLDKKVIMYAPTWRDDEAIREGSYQFNVNFDIEALRQALDDDYVILLRMHYLVVTRIDEHDDFVKDVSDYEDISDLYLISDALVTDYSSVMFDFGVLKRPQIFYAYDLDKYGDELRGFYMDYKKELPGPIVENQTALIDALKQIDETANEYIEARTVFYQKFCSLEDGQASQRICQTIFK</sequence>
<evidence type="ECO:0000256" key="2">
    <source>
        <dbReference type="ARBA" id="ARBA00010488"/>
    </source>
</evidence>
<gene>
    <name evidence="7" type="ORF">SAI7S6_1001950</name>
</gene>
<dbReference type="Gene3D" id="3.40.50.11820">
    <property type="match status" value="1"/>
</dbReference>
<reference evidence="7 8" key="1">
    <citation type="journal article" date="2012" name="PLoS ONE">
        <title>Short term evolution of a highly transmissible methicillin-resistant Staphylococcus aureus clone (ST228) in a tertiary care hospital.</title>
        <authorList>
            <person name="Vogel V."/>
            <person name="Falquet L."/>
            <person name="Calderon-Copete S.P."/>
            <person name="Basset P."/>
            <person name="Blanc D.S."/>
        </authorList>
    </citation>
    <scope>NUCLEOTIDE SEQUENCE [LARGE SCALE GENOMIC DNA]</scope>
    <source>
        <strain evidence="8">ST228/18412</strain>
    </source>
</reference>
<dbReference type="KEGG" id="sauv:SAI7S6_1001950"/>
<dbReference type="GO" id="GO:0047355">
    <property type="term" value="F:CDP-glycerol glycerophosphotransferase activity"/>
    <property type="evidence" value="ECO:0007669"/>
    <property type="project" value="InterPro"/>
</dbReference>
<evidence type="ECO:0000313" key="8">
    <source>
        <dbReference type="Proteomes" id="UP000032744"/>
    </source>
</evidence>
<dbReference type="InterPro" id="IPR043149">
    <property type="entry name" value="TagF_N"/>
</dbReference>
<keyword evidence="5" id="KW-0777">Teichoic acid biosynthesis</keyword>
<evidence type="ECO:0000313" key="7">
    <source>
        <dbReference type="EMBL" id="CCJ21961.1"/>
    </source>
</evidence>
<dbReference type="EMBL" id="HE579071">
    <property type="protein sequence ID" value="CCJ21961.1"/>
    <property type="molecule type" value="Genomic_DNA"/>
</dbReference>
<evidence type="ECO:0000256" key="4">
    <source>
        <dbReference type="ARBA" id="ARBA00022679"/>
    </source>
</evidence>
<keyword evidence="4 7" id="KW-0808">Transferase</keyword>
<dbReference type="AlphaFoldDB" id="A0A7U7IDT6"/>
<keyword evidence="6" id="KW-0472">Membrane</keyword>
<accession>A0A7U7IDT6</accession>
<protein>
    <submittedName>
        <fullName evidence="7">CDP-glycerol glycerophosphotransferase</fullName>
    </submittedName>
</protein>
<dbReference type="Pfam" id="PF04464">
    <property type="entry name" value="Glyphos_transf"/>
    <property type="match status" value="1"/>
</dbReference>
<dbReference type="KEGG" id="saut:SAI1T1_2001950"/>
<dbReference type="SUPFAM" id="SSF53756">
    <property type="entry name" value="UDP-Glycosyltransferase/glycogen phosphorylase"/>
    <property type="match status" value="1"/>
</dbReference>
<comment type="similarity">
    <text evidence="2">Belongs to the CDP-glycerol glycerophosphotransferase family.</text>
</comment>
<dbReference type="Proteomes" id="UP000032744">
    <property type="component" value="Chromosome"/>
</dbReference>
<organism evidence="7 8">
    <name type="scientific">Staphylococcus aureus subsp. aureus ST228</name>
    <dbReference type="NCBI Taxonomy" id="1074919"/>
    <lineage>
        <taxon>Bacteria</taxon>
        <taxon>Bacillati</taxon>
        <taxon>Bacillota</taxon>
        <taxon>Bacilli</taxon>
        <taxon>Bacillales</taxon>
        <taxon>Staphylococcaceae</taxon>
        <taxon>Staphylococcus</taxon>
    </lineage>
</organism>
<dbReference type="KEGG" id="sauq:SAI4T8_1001950"/>
<dbReference type="KEGG" id="saux:SAI6T6_1001950"/>
<keyword evidence="3" id="KW-1003">Cell membrane</keyword>
<evidence type="ECO:0000256" key="3">
    <source>
        <dbReference type="ARBA" id="ARBA00022475"/>
    </source>
</evidence>
<dbReference type="KEGG" id="sauy:SAI8T7_1001950"/>
<dbReference type="InterPro" id="IPR007554">
    <property type="entry name" value="Glycerophosphate_synth"/>
</dbReference>
<dbReference type="InterPro" id="IPR043148">
    <property type="entry name" value="TagF_C"/>
</dbReference>
<evidence type="ECO:0000256" key="1">
    <source>
        <dbReference type="ARBA" id="ARBA00004202"/>
    </source>
</evidence>
<evidence type="ECO:0000256" key="5">
    <source>
        <dbReference type="ARBA" id="ARBA00022944"/>
    </source>
</evidence>
<dbReference type="KEGG" id="sauw:SAI5S5_1001940"/>
<evidence type="ECO:0000256" key="6">
    <source>
        <dbReference type="ARBA" id="ARBA00023136"/>
    </source>
</evidence>